<evidence type="ECO:0000313" key="3">
    <source>
        <dbReference type="Proteomes" id="UP000011761"/>
    </source>
</evidence>
<evidence type="ECO:0000313" key="2">
    <source>
        <dbReference type="EMBL" id="EMC98116.1"/>
    </source>
</evidence>
<dbReference type="KEGG" id="bcom:BAUCODRAFT_413800"/>
<proteinExistence type="predicted"/>
<accession>M2MN59</accession>
<dbReference type="GeneID" id="19114100"/>
<sequence length="53" mass="5509">MTVPAPASVAAFGLSPFVFSAAHTWLALMARKGNVLDYCLACVTAPTFYESGG</sequence>
<dbReference type="AlphaFoldDB" id="M2MN59"/>
<name>M2MN59_BAUPA</name>
<feature type="transmembrane region" description="Helical" evidence="1">
    <location>
        <begin position="6"/>
        <end position="28"/>
    </location>
</feature>
<keyword evidence="1" id="KW-0812">Transmembrane</keyword>
<reference evidence="2 3" key="1">
    <citation type="journal article" date="2012" name="PLoS Pathog.">
        <title>Diverse lifestyles and strategies of plant pathogenesis encoded in the genomes of eighteen Dothideomycetes fungi.</title>
        <authorList>
            <person name="Ohm R.A."/>
            <person name="Feau N."/>
            <person name="Henrissat B."/>
            <person name="Schoch C.L."/>
            <person name="Horwitz B.A."/>
            <person name="Barry K.W."/>
            <person name="Condon B.J."/>
            <person name="Copeland A.C."/>
            <person name="Dhillon B."/>
            <person name="Glaser F."/>
            <person name="Hesse C.N."/>
            <person name="Kosti I."/>
            <person name="LaButti K."/>
            <person name="Lindquist E.A."/>
            <person name="Lucas S."/>
            <person name="Salamov A.A."/>
            <person name="Bradshaw R.E."/>
            <person name="Ciuffetti L."/>
            <person name="Hamelin R.C."/>
            <person name="Kema G.H.J."/>
            <person name="Lawrence C."/>
            <person name="Scott J.A."/>
            <person name="Spatafora J.W."/>
            <person name="Turgeon B.G."/>
            <person name="de Wit P.J.G.M."/>
            <person name="Zhong S."/>
            <person name="Goodwin S.B."/>
            <person name="Grigoriev I.V."/>
        </authorList>
    </citation>
    <scope>NUCLEOTIDE SEQUENCE [LARGE SCALE GENOMIC DNA]</scope>
    <source>
        <strain evidence="2 3">UAMH 10762</strain>
    </source>
</reference>
<evidence type="ECO:0000256" key="1">
    <source>
        <dbReference type="SAM" id="Phobius"/>
    </source>
</evidence>
<dbReference type="RefSeq" id="XP_007674895.1">
    <property type="nucleotide sequence ID" value="XM_007676705.1"/>
</dbReference>
<organism evidence="2 3">
    <name type="scientific">Baudoinia panamericana (strain UAMH 10762)</name>
    <name type="common">Angels' share fungus</name>
    <name type="synonym">Baudoinia compniacensis (strain UAMH 10762)</name>
    <dbReference type="NCBI Taxonomy" id="717646"/>
    <lineage>
        <taxon>Eukaryota</taxon>
        <taxon>Fungi</taxon>
        <taxon>Dikarya</taxon>
        <taxon>Ascomycota</taxon>
        <taxon>Pezizomycotina</taxon>
        <taxon>Dothideomycetes</taxon>
        <taxon>Dothideomycetidae</taxon>
        <taxon>Mycosphaerellales</taxon>
        <taxon>Teratosphaeriaceae</taxon>
        <taxon>Baudoinia</taxon>
    </lineage>
</organism>
<dbReference type="EMBL" id="KB445553">
    <property type="protein sequence ID" value="EMC98116.1"/>
    <property type="molecule type" value="Genomic_DNA"/>
</dbReference>
<gene>
    <name evidence="2" type="ORF">BAUCODRAFT_413800</name>
</gene>
<protein>
    <submittedName>
        <fullName evidence="2">Uncharacterized protein</fullName>
    </submittedName>
</protein>
<keyword evidence="1" id="KW-0472">Membrane</keyword>
<dbReference type="Proteomes" id="UP000011761">
    <property type="component" value="Unassembled WGS sequence"/>
</dbReference>
<dbReference type="HOGENOM" id="CLU_3068288_0_0_1"/>
<keyword evidence="1" id="KW-1133">Transmembrane helix</keyword>
<keyword evidence="3" id="KW-1185">Reference proteome</keyword>